<name>A0A0E0KNF9_ORYPU</name>
<keyword evidence="2" id="KW-1185">Reference proteome</keyword>
<evidence type="ECO:0000313" key="1">
    <source>
        <dbReference type="EnsemblPlants" id="OPUNC04G04590.1"/>
    </source>
</evidence>
<reference evidence="1" key="1">
    <citation type="submission" date="2015-04" db="UniProtKB">
        <authorList>
            <consortium name="EnsemblPlants"/>
        </authorList>
    </citation>
    <scope>IDENTIFICATION</scope>
</reference>
<dbReference type="EnsemblPlants" id="OPUNC04G04590.1">
    <property type="protein sequence ID" value="OPUNC04G04590.1"/>
    <property type="gene ID" value="OPUNC04G04590"/>
</dbReference>
<protein>
    <submittedName>
        <fullName evidence="1">Uncharacterized protein</fullName>
    </submittedName>
</protein>
<dbReference type="AlphaFoldDB" id="A0A0E0KNF9"/>
<accession>A0A0E0KNF9</accession>
<dbReference type="Proteomes" id="UP000026962">
    <property type="component" value="Chromosome 4"/>
</dbReference>
<proteinExistence type="predicted"/>
<sequence length="104" mass="11632">MVAPSDEAPTDAAIGIEEPGIEVDVASRQETNIDADVVGGREHGTIVHDISQWQAMLWTDAFSGEPDRLNEEDEPIGVDEEHYMVLMIPCLLKRHYLCLNMMDH</sequence>
<organism evidence="1">
    <name type="scientific">Oryza punctata</name>
    <name type="common">Red rice</name>
    <dbReference type="NCBI Taxonomy" id="4537"/>
    <lineage>
        <taxon>Eukaryota</taxon>
        <taxon>Viridiplantae</taxon>
        <taxon>Streptophyta</taxon>
        <taxon>Embryophyta</taxon>
        <taxon>Tracheophyta</taxon>
        <taxon>Spermatophyta</taxon>
        <taxon>Magnoliopsida</taxon>
        <taxon>Liliopsida</taxon>
        <taxon>Poales</taxon>
        <taxon>Poaceae</taxon>
        <taxon>BOP clade</taxon>
        <taxon>Oryzoideae</taxon>
        <taxon>Oryzeae</taxon>
        <taxon>Oryzinae</taxon>
        <taxon>Oryza</taxon>
    </lineage>
</organism>
<dbReference type="Gramene" id="OPUNC04G04590.1">
    <property type="protein sequence ID" value="OPUNC04G04590.1"/>
    <property type="gene ID" value="OPUNC04G04590"/>
</dbReference>
<dbReference type="HOGENOM" id="CLU_2254529_0_0_1"/>
<reference evidence="1" key="2">
    <citation type="submission" date="2018-05" db="EMBL/GenBank/DDBJ databases">
        <title>OpunRS2 (Oryza punctata Reference Sequence Version 2).</title>
        <authorList>
            <person name="Zhang J."/>
            <person name="Kudrna D."/>
            <person name="Lee S."/>
            <person name="Talag J."/>
            <person name="Welchert J."/>
            <person name="Wing R.A."/>
        </authorList>
    </citation>
    <scope>NUCLEOTIDE SEQUENCE [LARGE SCALE GENOMIC DNA]</scope>
</reference>
<evidence type="ECO:0000313" key="2">
    <source>
        <dbReference type="Proteomes" id="UP000026962"/>
    </source>
</evidence>